<dbReference type="Proteomes" id="UP000004793">
    <property type="component" value="Chromosome"/>
</dbReference>
<sequence length="65" mass="7588">MSKDFGAHFENVSNVNIGLTNNFVKQIAIDPKNPYRVYFATWKGLFVSNDFEKSFTLLTSDFWYL</sequence>
<dbReference type="EMBL" id="AP012051">
    <property type="protein sequence ID" value="BAL80374.1"/>
    <property type="molecule type" value="Genomic_DNA"/>
</dbReference>
<protein>
    <submittedName>
        <fullName evidence="1">Uncharacterized protein</fullName>
    </submittedName>
</protein>
<dbReference type="SUPFAM" id="SSF110296">
    <property type="entry name" value="Oligoxyloglucan reducing end-specific cellobiohydrolase"/>
    <property type="match status" value="1"/>
</dbReference>
<dbReference type="KEGG" id="cex:CSE_02480"/>
<evidence type="ECO:0000313" key="1">
    <source>
        <dbReference type="EMBL" id="BAL80374.1"/>
    </source>
</evidence>
<proteinExistence type="predicted"/>
<name>A0A7U6JFF2_CALEA</name>
<dbReference type="InterPro" id="IPR015943">
    <property type="entry name" value="WD40/YVTN_repeat-like_dom_sf"/>
</dbReference>
<keyword evidence="2" id="KW-1185">Reference proteome</keyword>
<reference evidence="1 2" key="1">
    <citation type="submission" date="2011-01" db="EMBL/GenBank/DDBJ databases">
        <title>Whole genome sequence of Caldisericum exile AZM16c01.</title>
        <authorList>
            <person name="Narita-Yamada S."/>
            <person name="Kawakoshi A."/>
            <person name="Nakamura S."/>
            <person name="Sasagawa M."/>
            <person name="Fukada J."/>
            <person name="Sekine M."/>
            <person name="Kato Y."/>
            <person name="Fukai R."/>
            <person name="Sasaki K."/>
            <person name="Hanamaki A."/>
            <person name="Narita H."/>
            <person name="Konno Y."/>
            <person name="Mori K."/>
            <person name="Yamazaki S."/>
            <person name="Suzuki K."/>
            <person name="Fujita N."/>
        </authorList>
    </citation>
    <scope>NUCLEOTIDE SEQUENCE [LARGE SCALE GENOMIC DNA]</scope>
    <source>
        <strain evidence="2">DSM 21853 / NBRC 104410 / AZM16c01</strain>
    </source>
</reference>
<dbReference type="AlphaFoldDB" id="A0A7U6JFF2"/>
<organism evidence="1 2">
    <name type="scientific">Caldisericum exile (strain DSM 21853 / NBRC 104410 / AZM16c01)</name>
    <dbReference type="NCBI Taxonomy" id="511051"/>
    <lineage>
        <taxon>Bacteria</taxon>
        <taxon>Pseudomonadati</taxon>
        <taxon>Caldisericota/Cryosericota group</taxon>
        <taxon>Caldisericota</taxon>
        <taxon>Caldisericia</taxon>
        <taxon>Caldisericales</taxon>
        <taxon>Caldisericaceae</taxon>
        <taxon>Caldisericum</taxon>
    </lineage>
</organism>
<dbReference type="Gene3D" id="2.130.10.10">
    <property type="entry name" value="YVTN repeat-like/Quinoprotein amine dehydrogenase"/>
    <property type="match status" value="1"/>
</dbReference>
<accession>A0A7U6JFF2</accession>
<gene>
    <name evidence="1" type="ordered locus">CSE_02480</name>
</gene>
<evidence type="ECO:0000313" key="2">
    <source>
        <dbReference type="Proteomes" id="UP000004793"/>
    </source>
</evidence>